<dbReference type="PANTHER" id="PTHR43008:SF4">
    <property type="entry name" value="CHAIN DEHYDROGENASE, PUTATIVE (AFU_ORTHOLOGUE AFUA_4G08710)-RELATED"/>
    <property type="match status" value="1"/>
</dbReference>
<keyword evidence="2" id="KW-0560">Oxidoreductase</keyword>
<reference evidence="3 4" key="1">
    <citation type="submission" date="2024-05" db="EMBL/GenBank/DDBJ databases">
        <title>A draft genome resource for the thread blight pathogen Marasmius tenuissimus strain MS-2.</title>
        <authorList>
            <person name="Yulfo-Soto G.E."/>
            <person name="Baruah I.K."/>
            <person name="Amoako-Attah I."/>
            <person name="Bukari Y."/>
            <person name="Meinhardt L.W."/>
            <person name="Bailey B.A."/>
            <person name="Cohen S.P."/>
        </authorList>
    </citation>
    <scope>NUCLEOTIDE SEQUENCE [LARGE SCALE GENOMIC DNA]</scope>
    <source>
        <strain evidence="3 4">MS-2</strain>
    </source>
</reference>
<comment type="similarity">
    <text evidence="1">Belongs to the short-chain dehydrogenases/reductases (SDR) family.</text>
</comment>
<dbReference type="PANTHER" id="PTHR43008">
    <property type="entry name" value="BENZIL REDUCTASE"/>
    <property type="match status" value="1"/>
</dbReference>
<accession>A0ABR2ZZE1</accession>
<dbReference type="Proteomes" id="UP001437256">
    <property type="component" value="Unassembled WGS sequence"/>
</dbReference>
<evidence type="ECO:0000256" key="1">
    <source>
        <dbReference type="ARBA" id="ARBA00006484"/>
    </source>
</evidence>
<dbReference type="Pfam" id="PF00106">
    <property type="entry name" value="adh_short"/>
    <property type="match status" value="1"/>
</dbReference>
<sequence>MASPPSSQGVAGVLAGTPGAPISKLFSLNGKVALVTGGARGIGLEVALAFAEAGAAVYCLDMPSEAGEEWLAVQKYVAHLDNDSDRPALHYVQGDVTDQQAMWKIVDDIVAKENHIDVCFANAGILQEHNCLEYPAEEFKKVINVNVNGVLFTAQAVGRHMERLGIPGSIIMTASMSGSITNPVSNIPGLILN</sequence>
<protein>
    <submittedName>
        <fullName evidence="3">Uncharacterized protein</fullName>
    </submittedName>
</protein>
<keyword evidence="4" id="KW-1185">Reference proteome</keyword>
<dbReference type="SUPFAM" id="SSF51735">
    <property type="entry name" value="NAD(P)-binding Rossmann-fold domains"/>
    <property type="match status" value="1"/>
</dbReference>
<dbReference type="PRINTS" id="PR00081">
    <property type="entry name" value="GDHRDH"/>
</dbReference>
<name>A0ABR2ZZE1_9AGAR</name>
<dbReference type="EMBL" id="JBBXMP010000033">
    <property type="protein sequence ID" value="KAL0066700.1"/>
    <property type="molecule type" value="Genomic_DNA"/>
</dbReference>
<evidence type="ECO:0000313" key="4">
    <source>
        <dbReference type="Proteomes" id="UP001437256"/>
    </source>
</evidence>
<proteinExistence type="inferred from homology"/>
<organism evidence="3 4">
    <name type="scientific">Marasmius tenuissimus</name>
    <dbReference type="NCBI Taxonomy" id="585030"/>
    <lineage>
        <taxon>Eukaryota</taxon>
        <taxon>Fungi</taxon>
        <taxon>Dikarya</taxon>
        <taxon>Basidiomycota</taxon>
        <taxon>Agaricomycotina</taxon>
        <taxon>Agaricomycetes</taxon>
        <taxon>Agaricomycetidae</taxon>
        <taxon>Agaricales</taxon>
        <taxon>Marasmiineae</taxon>
        <taxon>Marasmiaceae</taxon>
        <taxon>Marasmius</taxon>
    </lineage>
</organism>
<gene>
    <name evidence="3" type="ORF">AAF712_006305</name>
</gene>
<dbReference type="InterPro" id="IPR036291">
    <property type="entry name" value="NAD(P)-bd_dom_sf"/>
</dbReference>
<evidence type="ECO:0000313" key="3">
    <source>
        <dbReference type="EMBL" id="KAL0066700.1"/>
    </source>
</evidence>
<dbReference type="InterPro" id="IPR002347">
    <property type="entry name" value="SDR_fam"/>
</dbReference>
<evidence type="ECO:0000256" key="2">
    <source>
        <dbReference type="ARBA" id="ARBA00023002"/>
    </source>
</evidence>
<dbReference type="Gene3D" id="3.40.50.720">
    <property type="entry name" value="NAD(P)-binding Rossmann-like Domain"/>
    <property type="match status" value="1"/>
</dbReference>
<comment type="caution">
    <text evidence="3">The sequence shown here is derived from an EMBL/GenBank/DDBJ whole genome shotgun (WGS) entry which is preliminary data.</text>
</comment>